<evidence type="ECO:0000313" key="4">
    <source>
        <dbReference type="Proteomes" id="UP000780801"/>
    </source>
</evidence>
<keyword evidence="4" id="KW-1185">Reference proteome</keyword>
<evidence type="ECO:0000256" key="2">
    <source>
        <dbReference type="SAM" id="Phobius"/>
    </source>
</evidence>
<feature type="compositionally biased region" description="Polar residues" evidence="1">
    <location>
        <begin position="322"/>
        <end position="334"/>
    </location>
</feature>
<keyword evidence="2" id="KW-1133">Transmembrane helix</keyword>
<feature type="transmembrane region" description="Helical" evidence="2">
    <location>
        <begin position="123"/>
        <end position="144"/>
    </location>
</feature>
<feature type="transmembrane region" description="Helical" evidence="2">
    <location>
        <begin position="6"/>
        <end position="31"/>
    </location>
</feature>
<keyword evidence="2" id="KW-0472">Membrane</keyword>
<feature type="transmembrane region" description="Helical" evidence="2">
    <location>
        <begin position="90"/>
        <end position="108"/>
    </location>
</feature>
<accession>A0A9P6KFH0</accession>
<organism evidence="3 4">
    <name type="scientific">Lunasporangiospora selenospora</name>
    <dbReference type="NCBI Taxonomy" id="979761"/>
    <lineage>
        <taxon>Eukaryota</taxon>
        <taxon>Fungi</taxon>
        <taxon>Fungi incertae sedis</taxon>
        <taxon>Mucoromycota</taxon>
        <taxon>Mortierellomycotina</taxon>
        <taxon>Mortierellomycetes</taxon>
        <taxon>Mortierellales</taxon>
        <taxon>Mortierellaceae</taxon>
        <taxon>Lunasporangiospora</taxon>
    </lineage>
</organism>
<feature type="transmembrane region" description="Helical" evidence="2">
    <location>
        <begin position="235"/>
        <end position="258"/>
    </location>
</feature>
<dbReference type="OrthoDB" id="9909019at2759"/>
<name>A0A9P6KFH0_9FUNG</name>
<dbReference type="Proteomes" id="UP000780801">
    <property type="component" value="Unassembled WGS sequence"/>
</dbReference>
<feature type="region of interest" description="Disordered" evidence="1">
    <location>
        <begin position="305"/>
        <end position="334"/>
    </location>
</feature>
<dbReference type="AlphaFoldDB" id="A0A9P6KFH0"/>
<protein>
    <submittedName>
        <fullName evidence="3">Uncharacterized protein</fullName>
    </submittedName>
</protein>
<evidence type="ECO:0000256" key="1">
    <source>
        <dbReference type="SAM" id="MobiDB-lite"/>
    </source>
</evidence>
<proteinExistence type="predicted"/>
<sequence>MPLASLWIQELLTILGLYISFILLLVFVLLFGPSPTFRYGIVGKLHVFITDSLWTYLGKGLRKVCGEGSSTKCSGCWAYLSNQRNPFLQILYLFFITGSIGTFLYSGYDLLDATSLPSFHKKIVIPTVIVFTYACFFLASAIGPGEINAQNVKRALETYPYDYLLYDPKICKTCKFRNAVQVCWYGTFLVSHIFVSRMYDSPMYKFLVVTNRWDQLGILRNYHLFIYQMQLDRSLGALGVFASLAGLVVFLFFLYNLYLVATNVTTNESFKWEDVGELLYRGEFVEVTEYDPTGTQVGPRRYEVRDRRHPSHPQYTGLPAPQQAQNQARTGQAGANNGFTVVENVIRSKREIVNIYDQGVRENIRSVLWPPSLEAAGSQGGSRGQRTIQERVKKSMKGA</sequence>
<evidence type="ECO:0000313" key="3">
    <source>
        <dbReference type="EMBL" id="KAF9583644.1"/>
    </source>
</evidence>
<reference evidence="3" key="1">
    <citation type="journal article" date="2020" name="Fungal Divers.">
        <title>Resolving the Mortierellaceae phylogeny through synthesis of multi-gene phylogenetics and phylogenomics.</title>
        <authorList>
            <person name="Vandepol N."/>
            <person name="Liber J."/>
            <person name="Desiro A."/>
            <person name="Na H."/>
            <person name="Kennedy M."/>
            <person name="Barry K."/>
            <person name="Grigoriev I.V."/>
            <person name="Miller A.N."/>
            <person name="O'Donnell K."/>
            <person name="Stajich J.E."/>
            <person name="Bonito G."/>
        </authorList>
    </citation>
    <scope>NUCLEOTIDE SEQUENCE</scope>
    <source>
        <strain evidence="3">KOD1015</strain>
    </source>
</reference>
<gene>
    <name evidence="3" type="ORF">BGW38_008955</name>
</gene>
<dbReference type="EMBL" id="JAABOA010000637">
    <property type="protein sequence ID" value="KAF9583644.1"/>
    <property type="molecule type" value="Genomic_DNA"/>
</dbReference>
<keyword evidence="2" id="KW-0812">Transmembrane</keyword>
<feature type="region of interest" description="Disordered" evidence="1">
    <location>
        <begin position="374"/>
        <end position="399"/>
    </location>
</feature>
<comment type="caution">
    <text evidence="3">The sequence shown here is derived from an EMBL/GenBank/DDBJ whole genome shotgun (WGS) entry which is preliminary data.</text>
</comment>